<sequence>TQTIIFIAVPFILLLVLMSASGADWSALGHGLLGRGDGYNWLPQGISFAAFFAAFAYSGAGGNLNLTQSIYVKEKGYGMGKYAQKISGLFRARDGHRDISLEGETFDLNEENIANFRAWWKRINLEHGLVFWFLGALAMLLLMLLSYTTTFGVSENSEGIAFVIHQGTAITQTMSPIVGTLFLIAVCVMLFQTQLGVLDSTSRIMAENAAIKRIAYKKEKKINLSKIYFIFLWAQISFGILLFLFNVREPRLLITMGAILNAVAMFVHVGLVNWMNHTIMPRPLQAAWWRKAIVIVVFLVFGAFSLYTIFDKLF</sequence>
<feature type="transmembrane region" description="Helical" evidence="1">
    <location>
        <begin position="169"/>
        <end position="191"/>
    </location>
</feature>
<keyword evidence="1" id="KW-0812">Transmembrane</keyword>
<feature type="non-terminal residue" evidence="2">
    <location>
        <position position="1"/>
    </location>
</feature>
<keyword evidence="1" id="KW-0472">Membrane</keyword>
<organism evidence="2 3">
    <name type="scientific">Candidatus Magasanikbacteria bacterium CG10_big_fil_rev_8_21_14_0_10_43_6</name>
    <dbReference type="NCBI Taxonomy" id="1974650"/>
    <lineage>
        <taxon>Bacteria</taxon>
        <taxon>Candidatus Magasanikiibacteriota</taxon>
    </lineage>
</organism>
<dbReference type="EMBL" id="PFBZ01000214">
    <property type="protein sequence ID" value="PIT86093.1"/>
    <property type="molecule type" value="Genomic_DNA"/>
</dbReference>
<evidence type="ECO:0000313" key="2">
    <source>
        <dbReference type="EMBL" id="PIT86093.1"/>
    </source>
</evidence>
<proteinExistence type="predicted"/>
<dbReference type="NCBIfam" id="NF037982">
    <property type="entry name" value="Nramp_1"/>
    <property type="match status" value="1"/>
</dbReference>
<dbReference type="Proteomes" id="UP000229362">
    <property type="component" value="Unassembled WGS sequence"/>
</dbReference>
<feature type="transmembrane region" description="Helical" evidence="1">
    <location>
        <begin position="252"/>
        <end position="271"/>
    </location>
</feature>
<comment type="caution">
    <text evidence="2">The sequence shown here is derived from an EMBL/GenBank/DDBJ whole genome shotgun (WGS) entry which is preliminary data.</text>
</comment>
<keyword evidence="1" id="KW-1133">Transmembrane helix</keyword>
<dbReference type="AlphaFoldDB" id="A0A2M6VZW8"/>
<evidence type="ECO:0000256" key="1">
    <source>
        <dbReference type="SAM" id="Phobius"/>
    </source>
</evidence>
<reference evidence="3" key="1">
    <citation type="submission" date="2017-09" db="EMBL/GenBank/DDBJ databases">
        <title>Depth-based differentiation of microbial function through sediment-hosted aquifers and enrichment of novel symbionts in the deep terrestrial subsurface.</title>
        <authorList>
            <person name="Probst A.J."/>
            <person name="Ladd B."/>
            <person name="Jarett J.K."/>
            <person name="Geller-Mcgrath D.E."/>
            <person name="Sieber C.M.K."/>
            <person name="Emerson J.B."/>
            <person name="Anantharaman K."/>
            <person name="Thomas B.C."/>
            <person name="Malmstrom R."/>
            <person name="Stieglmeier M."/>
            <person name="Klingl A."/>
            <person name="Woyke T."/>
            <person name="Ryan C.M."/>
            <person name="Banfield J.F."/>
        </authorList>
    </citation>
    <scope>NUCLEOTIDE SEQUENCE [LARGE SCALE GENOMIC DNA]</scope>
</reference>
<gene>
    <name evidence="2" type="ORF">COU33_05045</name>
</gene>
<feature type="transmembrane region" description="Helical" evidence="1">
    <location>
        <begin position="292"/>
        <end position="310"/>
    </location>
</feature>
<protein>
    <recommendedName>
        <fullName evidence="4">Divalent metal cation transporter</fullName>
    </recommendedName>
</protein>
<feature type="transmembrane region" description="Helical" evidence="1">
    <location>
        <begin position="129"/>
        <end position="149"/>
    </location>
</feature>
<evidence type="ECO:0008006" key="4">
    <source>
        <dbReference type="Google" id="ProtNLM"/>
    </source>
</evidence>
<feature type="transmembrane region" description="Helical" evidence="1">
    <location>
        <begin position="227"/>
        <end position="246"/>
    </location>
</feature>
<feature type="transmembrane region" description="Helical" evidence="1">
    <location>
        <begin position="46"/>
        <end position="66"/>
    </location>
</feature>
<evidence type="ECO:0000313" key="3">
    <source>
        <dbReference type="Proteomes" id="UP000229362"/>
    </source>
</evidence>
<accession>A0A2M6VZW8</accession>
<name>A0A2M6VZW8_9BACT</name>